<gene>
    <name evidence="6" type="ORF">SAMN05216267_100141</name>
</gene>
<name>A0A1H8DCE8_9ACTN</name>
<comment type="similarity">
    <text evidence="1">Belongs to the BlaI transcriptional regulatory family.</text>
</comment>
<dbReference type="GO" id="GO:0045892">
    <property type="term" value="P:negative regulation of DNA-templated transcription"/>
    <property type="evidence" value="ECO:0007669"/>
    <property type="project" value="InterPro"/>
</dbReference>
<dbReference type="OrthoDB" id="9813987at2"/>
<keyword evidence="7" id="KW-1185">Reference proteome</keyword>
<dbReference type="InterPro" id="IPR036390">
    <property type="entry name" value="WH_DNA-bd_sf"/>
</dbReference>
<reference evidence="6 7" key="1">
    <citation type="submission" date="2016-10" db="EMBL/GenBank/DDBJ databases">
        <authorList>
            <person name="de Groot N.N."/>
        </authorList>
    </citation>
    <scope>NUCLEOTIDE SEQUENCE [LARGE SCALE GENOMIC DNA]</scope>
    <source>
        <strain evidence="6 7">CGMCC 4.2026</strain>
    </source>
</reference>
<evidence type="ECO:0000313" key="7">
    <source>
        <dbReference type="Proteomes" id="UP000181951"/>
    </source>
</evidence>
<evidence type="ECO:0000256" key="2">
    <source>
        <dbReference type="ARBA" id="ARBA00023015"/>
    </source>
</evidence>
<feature type="compositionally biased region" description="Basic and acidic residues" evidence="5">
    <location>
        <begin position="166"/>
        <end position="177"/>
    </location>
</feature>
<dbReference type="AlphaFoldDB" id="A0A1H8DCE8"/>
<keyword evidence="4" id="KW-0804">Transcription</keyword>
<dbReference type="Proteomes" id="UP000181951">
    <property type="component" value="Unassembled WGS sequence"/>
</dbReference>
<dbReference type="InterPro" id="IPR036388">
    <property type="entry name" value="WH-like_DNA-bd_sf"/>
</dbReference>
<evidence type="ECO:0000256" key="5">
    <source>
        <dbReference type="SAM" id="MobiDB-lite"/>
    </source>
</evidence>
<protein>
    <submittedName>
        <fullName evidence="6">Predicted transcriptional regulator</fullName>
    </submittedName>
</protein>
<dbReference type="EMBL" id="FODD01000001">
    <property type="protein sequence ID" value="SEN05041.1"/>
    <property type="molecule type" value="Genomic_DNA"/>
</dbReference>
<dbReference type="Gene3D" id="1.10.10.10">
    <property type="entry name" value="Winged helix-like DNA-binding domain superfamily/Winged helix DNA-binding domain"/>
    <property type="match status" value="1"/>
</dbReference>
<evidence type="ECO:0000256" key="3">
    <source>
        <dbReference type="ARBA" id="ARBA00023125"/>
    </source>
</evidence>
<dbReference type="STRING" id="310780.SAMN05216267_100141"/>
<organism evidence="6 7">
    <name type="scientific">Actinacidiphila rubida</name>
    <dbReference type="NCBI Taxonomy" id="310780"/>
    <lineage>
        <taxon>Bacteria</taxon>
        <taxon>Bacillati</taxon>
        <taxon>Actinomycetota</taxon>
        <taxon>Actinomycetes</taxon>
        <taxon>Kitasatosporales</taxon>
        <taxon>Streptomycetaceae</taxon>
        <taxon>Actinacidiphila</taxon>
    </lineage>
</organism>
<accession>A0A1H8DCE8</accession>
<evidence type="ECO:0000313" key="6">
    <source>
        <dbReference type="EMBL" id="SEN05041.1"/>
    </source>
</evidence>
<proteinExistence type="inferred from homology"/>
<dbReference type="Pfam" id="PF03965">
    <property type="entry name" value="Penicillinase_R"/>
    <property type="match status" value="1"/>
</dbReference>
<dbReference type="SUPFAM" id="SSF46785">
    <property type="entry name" value="Winged helix' DNA-binding domain"/>
    <property type="match status" value="1"/>
</dbReference>
<dbReference type="InterPro" id="IPR005650">
    <property type="entry name" value="BlaI_family"/>
</dbReference>
<evidence type="ECO:0000256" key="4">
    <source>
        <dbReference type="ARBA" id="ARBA00023163"/>
    </source>
</evidence>
<keyword evidence="2" id="KW-0805">Transcription regulation</keyword>
<sequence length="184" mass="19194">MSDATAGRRPAGELEASVLAALWAARGRALTPADVQRELGTSLGSSLARTTVTTILARLFEKGSVSRTRSGRGYAYLPVQDSPGLAARRMRTELDKSADDDRGTVLARFVSELAPDDEALLRSLLAHAGESVAAGGTISVEPAELLEPADTPDPSEGAELPGARTHRADRTHDRTHPTDGGAGG</sequence>
<keyword evidence="3" id="KW-0238">DNA-binding</keyword>
<evidence type="ECO:0000256" key="1">
    <source>
        <dbReference type="ARBA" id="ARBA00011046"/>
    </source>
</evidence>
<dbReference type="GO" id="GO:0003677">
    <property type="term" value="F:DNA binding"/>
    <property type="evidence" value="ECO:0007669"/>
    <property type="project" value="UniProtKB-KW"/>
</dbReference>
<feature type="region of interest" description="Disordered" evidence="5">
    <location>
        <begin position="140"/>
        <end position="184"/>
    </location>
</feature>